<dbReference type="GeneID" id="64766618"/>
<evidence type="ECO:0000313" key="1">
    <source>
        <dbReference type="EMBL" id="QIG58288.1"/>
    </source>
</evidence>
<reference evidence="1 2" key="1">
    <citation type="submission" date="2020-01" db="EMBL/GenBank/DDBJ databases">
        <authorList>
            <person name="Alvaro L.E."/>
            <person name="Baker K.N."/>
            <person name="Baxter I.S."/>
            <person name="Brown M.R."/>
            <person name="Driscoll K.D."/>
            <person name="Elrubaie J.M."/>
            <person name="Feith S.L."/>
            <person name="Indihar D.F."/>
            <person name="Knoch V.T."/>
            <person name="Koirtyohann K.M."/>
            <person name="Kratz M.A."/>
            <person name="Lear A.H."/>
            <person name="Lindblom K.E."/>
            <person name="Marcus E.R."/>
            <person name="Murphy M.E."/>
            <person name="Sensor R."/>
            <person name="Sherman S.J."/>
            <person name="Swift V.R."/>
            <person name="White K.E."/>
            <person name="Wills S.J."/>
            <person name="Gatt S.M."/>
            <person name="Lohbauer S.A."/>
            <person name="Power T.R."/>
            <person name="Rosales K.A."/>
            <person name="Sisson B.M."/>
            <person name="Isern S."/>
            <person name="Michael S.F."/>
            <person name="Sunnen C.N."/>
            <person name="Garlena R.A."/>
            <person name="Russell D.A."/>
            <person name="Pope W.H."/>
            <person name="Jacobs-Sera D."/>
            <person name="Hatfull G.F."/>
        </authorList>
    </citation>
    <scope>NUCLEOTIDE SEQUENCE [LARGE SCALE GENOMIC DNA]</scope>
</reference>
<organism evidence="1 2">
    <name type="scientific">Gordonia phage Skog</name>
    <dbReference type="NCBI Taxonomy" id="2704033"/>
    <lineage>
        <taxon>Viruses</taxon>
        <taxon>Duplodnaviria</taxon>
        <taxon>Heunggongvirae</taxon>
        <taxon>Uroviricota</taxon>
        <taxon>Caudoviricetes</taxon>
        <taxon>Skogvirus</taxon>
        <taxon>Skogvirus Skog</taxon>
    </lineage>
</organism>
<evidence type="ECO:0000313" key="2">
    <source>
        <dbReference type="Proteomes" id="UP000503093"/>
    </source>
</evidence>
<keyword evidence="2" id="KW-1185">Reference proteome</keyword>
<accession>A0A6G6XJL7</accession>
<gene>
    <name evidence="1" type="primary">137</name>
    <name evidence="1" type="ORF">SEA_SKOG_136</name>
</gene>
<dbReference type="KEGG" id="vg:64766618"/>
<proteinExistence type="predicted"/>
<dbReference type="Proteomes" id="UP000503093">
    <property type="component" value="Segment"/>
</dbReference>
<dbReference type="RefSeq" id="YP_010059386.1">
    <property type="nucleotide sequence ID" value="NC_054725.1"/>
</dbReference>
<sequence>MRLLKTPVRFPHWYRPIFVIHGPGVMLKEDVSWRNINGIAIRRGHVVYWWEWRVKK</sequence>
<dbReference type="EMBL" id="MN908687">
    <property type="protein sequence ID" value="QIG58288.1"/>
    <property type="molecule type" value="Genomic_DNA"/>
</dbReference>
<protein>
    <submittedName>
        <fullName evidence="1">Uncharacterized protein</fullName>
    </submittedName>
</protein>
<name>A0A6G6XJL7_9CAUD</name>